<accession>A0AAV7XJX7</accession>
<dbReference type="EMBL" id="JAPTSV010000010">
    <property type="protein sequence ID" value="KAJ1523761.1"/>
    <property type="molecule type" value="Genomic_DNA"/>
</dbReference>
<gene>
    <name evidence="2" type="ORF">ONE63_001594</name>
</gene>
<feature type="compositionally biased region" description="Polar residues" evidence="1">
    <location>
        <begin position="1"/>
        <end position="11"/>
    </location>
</feature>
<comment type="caution">
    <text evidence="2">The sequence shown here is derived from an EMBL/GenBank/DDBJ whole genome shotgun (WGS) entry which is preliminary data.</text>
</comment>
<dbReference type="AlphaFoldDB" id="A0AAV7XJX7"/>
<keyword evidence="3" id="KW-1185">Reference proteome</keyword>
<feature type="compositionally biased region" description="Low complexity" evidence="1">
    <location>
        <begin position="32"/>
        <end position="43"/>
    </location>
</feature>
<evidence type="ECO:0000256" key="1">
    <source>
        <dbReference type="SAM" id="MobiDB-lite"/>
    </source>
</evidence>
<dbReference type="Proteomes" id="UP001075354">
    <property type="component" value="Chromosome 10"/>
</dbReference>
<organism evidence="2 3">
    <name type="scientific">Megalurothrips usitatus</name>
    <name type="common">bean blossom thrips</name>
    <dbReference type="NCBI Taxonomy" id="439358"/>
    <lineage>
        <taxon>Eukaryota</taxon>
        <taxon>Metazoa</taxon>
        <taxon>Ecdysozoa</taxon>
        <taxon>Arthropoda</taxon>
        <taxon>Hexapoda</taxon>
        <taxon>Insecta</taxon>
        <taxon>Pterygota</taxon>
        <taxon>Neoptera</taxon>
        <taxon>Paraneoptera</taxon>
        <taxon>Thysanoptera</taxon>
        <taxon>Terebrantia</taxon>
        <taxon>Thripoidea</taxon>
        <taxon>Thripidae</taxon>
        <taxon>Megalurothrips</taxon>
    </lineage>
</organism>
<feature type="region of interest" description="Disordered" evidence="1">
    <location>
        <begin position="1"/>
        <end position="49"/>
    </location>
</feature>
<sequence length="97" mass="10169">MRPSQRSQSSGPLGRRSSAPGTAAPPSTREVSAAGRRSGSRDSSGTREVRCACQYFQSESLLPERLSLVGSPPGTRPPSRPGSAWGSPVANWRATMG</sequence>
<feature type="region of interest" description="Disordered" evidence="1">
    <location>
        <begin position="66"/>
        <end position="97"/>
    </location>
</feature>
<name>A0AAV7XJX7_9NEOP</name>
<reference evidence="2" key="1">
    <citation type="submission" date="2022-12" db="EMBL/GenBank/DDBJ databases">
        <title>Chromosome-level genome assembly of the bean flower thrips Megalurothrips usitatus.</title>
        <authorList>
            <person name="Ma L."/>
            <person name="Liu Q."/>
            <person name="Li H."/>
            <person name="Cai W."/>
        </authorList>
    </citation>
    <scope>NUCLEOTIDE SEQUENCE</scope>
    <source>
        <strain evidence="2">Cailab_2022a</strain>
    </source>
</reference>
<evidence type="ECO:0000313" key="2">
    <source>
        <dbReference type="EMBL" id="KAJ1523761.1"/>
    </source>
</evidence>
<evidence type="ECO:0000313" key="3">
    <source>
        <dbReference type="Proteomes" id="UP001075354"/>
    </source>
</evidence>
<proteinExistence type="predicted"/>
<protein>
    <submittedName>
        <fullName evidence="2">Uncharacterized protein</fullName>
    </submittedName>
</protein>